<feature type="chain" id="PRO_5035431006" description="chitinase" evidence="14">
    <location>
        <begin position="23"/>
        <end position="371"/>
    </location>
</feature>
<dbReference type="InterPro" id="IPR050546">
    <property type="entry name" value="Glycosyl_Hydrlase_16"/>
</dbReference>
<dbReference type="PROSITE" id="PS51762">
    <property type="entry name" value="GH16_2"/>
    <property type="match status" value="1"/>
</dbReference>
<evidence type="ECO:0000313" key="17">
    <source>
        <dbReference type="Proteomes" id="UP000809789"/>
    </source>
</evidence>
<evidence type="ECO:0000256" key="3">
    <source>
        <dbReference type="ARBA" id="ARBA00012729"/>
    </source>
</evidence>
<dbReference type="SUPFAM" id="SSF49899">
    <property type="entry name" value="Concanavalin A-like lectins/glucanases"/>
    <property type="match status" value="1"/>
</dbReference>
<protein>
    <recommendedName>
        <fullName evidence="3">chitinase</fullName>
        <ecNumber evidence="3">3.2.1.14</ecNumber>
    </recommendedName>
</protein>
<evidence type="ECO:0000256" key="6">
    <source>
        <dbReference type="ARBA" id="ARBA00022729"/>
    </source>
</evidence>
<evidence type="ECO:0000256" key="10">
    <source>
        <dbReference type="ARBA" id="ARBA00023295"/>
    </source>
</evidence>
<evidence type="ECO:0000256" key="2">
    <source>
        <dbReference type="ARBA" id="ARBA00004370"/>
    </source>
</evidence>
<name>A0A8K0L8J3_9PEZI</name>
<keyword evidence="13" id="KW-0812">Transmembrane</keyword>
<evidence type="ECO:0000256" key="8">
    <source>
        <dbReference type="ARBA" id="ARBA00023136"/>
    </source>
</evidence>
<organism evidence="16 17">
    <name type="scientific">Elsinoe batatas</name>
    <dbReference type="NCBI Taxonomy" id="2601811"/>
    <lineage>
        <taxon>Eukaryota</taxon>
        <taxon>Fungi</taxon>
        <taxon>Dikarya</taxon>
        <taxon>Ascomycota</taxon>
        <taxon>Pezizomycotina</taxon>
        <taxon>Dothideomycetes</taxon>
        <taxon>Dothideomycetidae</taxon>
        <taxon>Myriangiales</taxon>
        <taxon>Elsinoaceae</taxon>
        <taxon>Elsinoe</taxon>
    </lineage>
</organism>
<reference evidence="16" key="1">
    <citation type="submission" date="2021-07" db="EMBL/GenBank/DDBJ databases">
        <title>Elsinoe batatas strain:CRI-CJ2 Genome sequencing and assembly.</title>
        <authorList>
            <person name="Huang L."/>
        </authorList>
    </citation>
    <scope>NUCLEOTIDE SEQUENCE</scope>
    <source>
        <strain evidence="16">CRI-CJ2</strain>
    </source>
</reference>
<evidence type="ECO:0000256" key="14">
    <source>
        <dbReference type="SAM" id="SignalP"/>
    </source>
</evidence>
<keyword evidence="6 14" id="KW-0732">Signal</keyword>
<keyword evidence="5" id="KW-0808">Transferase</keyword>
<keyword evidence="17" id="KW-1185">Reference proteome</keyword>
<dbReference type="GO" id="GO:0009277">
    <property type="term" value="C:fungal-type cell wall"/>
    <property type="evidence" value="ECO:0007669"/>
    <property type="project" value="TreeGrafter"/>
</dbReference>
<dbReference type="GO" id="GO:0016757">
    <property type="term" value="F:glycosyltransferase activity"/>
    <property type="evidence" value="ECO:0007669"/>
    <property type="project" value="UniProtKB-KW"/>
</dbReference>
<comment type="catalytic activity">
    <reaction evidence="1">
        <text>Random endo-hydrolysis of N-acetyl-beta-D-glucosaminide (1-&gt;4)-beta-linkages in chitin and chitodextrins.</text>
        <dbReference type="EC" id="3.2.1.14"/>
    </reaction>
</comment>
<comment type="similarity">
    <text evidence="12">Belongs to the glycosyl hydrolase 16 family. CRH1 subfamily.</text>
</comment>
<keyword evidence="9" id="KW-0325">Glycoprotein</keyword>
<dbReference type="GO" id="GO:0005975">
    <property type="term" value="P:carbohydrate metabolic process"/>
    <property type="evidence" value="ECO:0007669"/>
    <property type="project" value="InterPro"/>
</dbReference>
<evidence type="ECO:0000256" key="13">
    <source>
        <dbReference type="SAM" id="Phobius"/>
    </source>
</evidence>
<dbReference type="Pfam" id="PF00722">
    <property type="entry name" value="Glyco_hydro_16"/>
    <property type="match status" value="1"/>
</dbReference>
<feature type="signal peptide" evidence="14">
    <location>
        <begin position="1"/>
        <end position="22"/>
    </location>
</feature>
<evidence type="ECO:0000256" key="11">
    <source>
        <dbReference type="ARBA" id="ARBA00023316"/>
    </source>
</evidence>
<evidence type="ECO:0000256" key="4">
    <source>
        <dbReference type="ARBA" id="ARBA00022676"/>
    </source>
</evidence>
<evidence type="ECO:0000256" key="9">
    <source>
        <dbReference type="ARBA" id="ARBA00023180"/>
    </source>
</evidence>
<feature type="domain" description="GH16" evidence="15">
    <location>
        <begin position="29"/>
        <end position="247"/>
    </location>
</feature>
<keyword evidence="4" id="KW-0328">Glycosyltransferase</keyword>
<dbReference type="EC" id="3.2.1.14" evidence="3"/>
<evidence type="ECO:0000256" key="7">
    <source>
        <dbReference type="ARBA" id="ARBA00022801"/>
    </source>
</evidence>
<dbReference type="InterPro" id="IPR013320">
    <property type="entry name" value="ConA-like_dom_sf"/>
</dbReference>
<sequence>MLASYRFAAAAALFAVVPSVFAQTFTDCDPLLTECPPNEALGTYASFNWTQEAADAKIWNTTAGKVDFSPDGALFTIPRKGAVGPTIKSNFHIFWGRTSVVMKAAGGQGVVSSIVMESSDRDEIDWEWIGGNTTHVQTNFFGKADTTTYNRDQWHPVDNTLNEHNYTVVWTVEKTDFYIDDSLIRTLKFDDPKAMSNFSNKTVGDRYPQTPMVLKIGNWIPMENATGTVEWAGGLPDYSKAPFVQVVKSVEVHDFTAGKLYTYGDKSGSWQSIQVTEGNSTAAEVISTPRGIDGRFNALPQGVKIGIIVAAISAAAILALLITFCCIKNRRAGRKEKALADAEWDRSVNELQQYKRMMVAEEEIHPRAGYI</sequence>
<proteinExistence type="inferred from homology"/>
<evidence type="ECO:0000259" key="15">
    <source>
        <dbReference type="PROSITE" id="PS51762"/>
    </source>
</evidence>
<evidence type="ECO:0000256" key="5">
    <source>
        <dbReference type="ARBA" id="ARBA00022679"/>
    </source>
</evidence>
<dbReference type="CDD" id="cd02183">
    <property type="entry name" value="GH16_fungal_CRH1_transglycosylase"/>
    <property type="match status" value="1"/>
</dbReference>
<dbReference type="Proteomes" id="UP000809789">
    <property type="component" value="Unassembled WGS sequence"/>
</dbReference>
<dbReference type="GO" id="GO:0016020">
    <property type="term" value="C:membrane"/>
    <property type="evidence" value="ECO:0007669"/>
    <property type="project" value="UniProtKB-SubCell"/>
</dbReference>
<evidence type="ECO:0000256" key="12">
    <source>
        <dbReference type="ARBA" id="ARBA00038074"/>
    </source>
</evidence>
<keyword evidence="8 13" id="KW-0472">Membrane</keyword>
<keyword evidence="10" id="KW-0326">Glycosidase</keyword>
<keyword evidence="7" id="KW-0378">Hydrolase</keyword>
<evidence type="ECO:0000313" key="16">
    <source>
        <dbReference type="EMBL" id="KAG8631946.1"/>
    </source>
</evidence>
<dbReference type="GO" id="GO:0008843">
    <property type="term" value="F:endochitinase activity"/>
    <property type="evidence" value="ECO:0007669"/>
    <property type="project" value="UniProtKB-EC"/>
</dbReference>
<feature type="transmembrane region" description="Helical" evidence="13">
    <location>
        <begin position="305"/>
        <end position="327"/>
    </location>
</feature>
<keyword evidence="13" id="KW-1133">Transmembrane helix</keyword>
<dbReference type="Gene3D" id="2.60.120.200">
    <property type="match status" value="1"/>
</dbReference>
<keyword evidence="11" id="KW-0961">Cell wall biogenesis/degradation</keyword>
<dbReference type="PANTHER" id="PTHR10963:SF27">
    <property type="entry name" value="GLYCOSIDASE-RELATED"/>
    <property type="match status" value="1"/>
</dbReference>
<dbReference type="InterPro" id="IPR000757">
    <property type="entry name" value="Beta-glucanase-like"/>
</dbReference>
<dbReference type="OrthoDB" id="4781at2759"/>
<comment type="caution">
    <text evidence="16">The sequence shown here is derived from an EMBL/GenBank/DDBJ whole genome shotgun (WGS) entry which is preliminary data.</text>
</comment>
<dbReference type="EMBL" id="JAESVG020000001">
    <property type="protein sequence ID" value="KAG8631946.1"/>
    <property type="molecule type" value="Genomic_DNA"/>
</dbReference>
<comment type="subcellular location">
    <subcellularLocation>
        <location evidence="2">Membrane</location>
    </subcellularLocation>
</comment>
<dbReference type="AlphaFoldDB" id="A0A8K0L8J3"/>
<dbReference type="GO" id="GO:0031505">
    <property type="term" value="P:fungal-type cell wall organization"/>
    <property type="evidence" value="ECO:0007669"/>
    <property type="project" value="TreeGrafter"/>
</dbReference>
<dbReference type="PANTHER" id="PTHR10963">
    <property type="entry name" value="GLYCOSYL HYDROLASE-RELATED"/>
    <property type="match status" value="1"/>
</dbReference>
<gene>
    <name evidence="16" type="ORF">KVT40_001086</name>
</gene>
<accession>A0A8K0L8J3</accession>
<evidence type="ECO:0000256" key="1">
    <source>
        <dbReference type="ARBA" id="ARBA00000822"/>
    </source>
</evidence>